<dbReference type="CDD" id="cd04179">
    <property type="entry name" value="DPM_DPG-synthase_like"/>
    <property type="match status" value="1"/>
</dbReference>
<geneLocation type="plasmid" evidence="3 4">
    <name>pTT6-1</name>
</geneLocation>
<accession>A0ABX7BFZ5</accession>
<evidence type="ECO:0000313" key="3">
    <source>
        <dbReference type="EMBL" id="QQP93292.1"/>
    </source>
</evidence>
<dbReference type="InterPro" id="IPR050256">
    <property type="entry name" value="Glycosyltransferase_2"/>
</dbReference>
<protein>
    <submittedName>
        <fullName evidence="3">Glycosyltransferase family 2 protein</fullName>
    </submittedName>
</protein>
<dbReference type="PANTHER" id="PTHR48090:SF7">
    <property type="entry name" value="RFBJ PROTEIN"/>
    <property type="match status" value="1"/>
</dbReference>
<evidence type="ECO:0000259" key="2">
    <source>
        <dbReference type="Pfam" id="PF00535"/>
    </source>
</evidence>
<dbReference type="SUPFAM" id="SSF53448">
    <property type="entry name" value="Nucleotide-diphospho-sugar transferases"/>
    <property type="match status" value="1"/>
</dbReference>
<keyword evidence="4" id="KW-1185">Reference proteome</keyword>
<dbReference type="Gene3D" id="3.90.550.10">
    <property type="entry name" value="Spore Coat Polysaccharide Biosynthesis Protein SpsA, Chain A"/>
    <property type="match status" value="1"/>
</dbReference>
<sequence>MPAPDLPRRDAHRASADQRAEGRLRADRQDRRRAGADHPHREQLAFPRQRLGFLPEARVPAGLQGEAGPPLRTDGRCPRPGAEPGKLLQVGALITSPSTTHLVLIPSYNTGAKLFETVRAARRHWTPVWVVVDGSTDGTGEELRRLAERDPGLRVLALPTNAGKGAAVLHGLREAERQGFTHALTMDADGQHPADLIPRFQAISQAHPDALVLGKPVFDDAAPRLRVGGRKISNWWADLETLWTGIGDSLFGFRVYPIAPLRAVMEGNRWMRRFDFDPEASVRLCWRGLRPINVPAPVRYFKPEEGGVSHFNYVRDNALLTWMHVRLMLGFIARLPWLALRRLRSSPR</sequence>
<feature type="region of interest" description="Disordered" evidence="1">
    <location>
        <begin position="1"/>
        <end position="45"/>
    </location>
</feature>
<organism evidence="3 4">
    <name type="scientific">Skermanella cutis</name>
    <dbReference type="NCBI Taxonomy" id="2775420"/>
    <lineage>
        <taxon>Bacteria</taxon>
        <taxon>Pseudomonadati</taxon>
        <taxon>Pseudomonadota</taxon>
        <taxon>Alphaproteobacteria</taxon>
        <taxon>Rhodospirillales</taxon>
        <taxon>Azospirillaceae</taxon>
        <taxon>Skermanella</taxon>
    </lineage>
</organism>
<dbReference type="InterPro" id="IPR029044">
    <property type="entry name" value="Nucleotide-diphossugar_trans"/>
</dbReference>
<reference evidence="3" key="1">
    <citation type="submission" date="2021-02" db="EMBL/GenBank/DDBJ databases">
        <title>Skermanella TT6 skin isolate.</title>
        <authorList>
            <person name="Lee K."/>
            <person name="Ganzorig M."/>
        </authorList>
    </citation>
    <scope>NUCLEOTIDE SEQUENCE</scope>
    <source>
        <strain evidence="3">TT6</strain>
    </source>
</reference>
<dbReference type="Proteomes" id="UP000595197">
    <property type="component" value="Plasmid pTT6-1"/>
</dbReference>
<keyword evidence="3" id="KW-0614">Plasmid</keyword>
<dbReference type="InterPro" id="IPR001173">
    <property type="entry name" value="Glyco_trans_2-like"/>
</dbReference>
<gene>
    <name evidence="3" type="ORF">IGS68_29710</name>
</gene>
<proteinExistence type="predicted"/>
<feature type="compositionally biased region" description="Basic and acidic residues" evidence="1">
    <location>
        <begin position="1"/>
        <end position="43"/>
    </location>
</feature>
<evidence type="ECO:0000313" key="4">
    <source>
        <dbReference type="Proteomes" id="UP000595197"/>
    </source>
</evidence>
<name>A0ABX7BFZ5_9PROT</name>
<dbReference type="PANTHER" id="PTHR48090">
    <property type="entry name" value="UNDECAPRENYL-PHOSPHATE 4-DEOXY-4-FORMAMIDO-L-ARABINOSE TRANSFERASE-RELATED"/>
    <property type="match status" value="1"/>
</dbReference>
<evidence type="ECO:0000256" key="1">
    <source>
        <dbReference type="SAM" id="MobiDB-lite"/>
    </source>
</evidence>
<dbReference type="EMBL" id="CP067421">
    <property type="protein sequence ID" value="QQP93292.1"/>
    <property type="molecule type" value="Genomic_DNA"/>
</dbReference>
<dbReference type="Pfam" id="PF00535">
    <property type="entry name" value="Glycos_transf_2"/>
    <property type="match status" value="1"/>
</dbReference>
<feature type="domain" description="Glycosyltransferase 2-like" evidence="2">
    <location>
        <begin position="103"/>
        <end position="232"/>
    </location>
</feature>